<comment type="caution">
    <text evidence="1">The sequence shown here is derived from an EMBL/GenBank/DDBJ whole genome shotgun (WGS) entry which is preliminary data.</text>
</comment>
<accession>A0AAW7YQC6</accession>
<keyword evidence="2" id="KW-1185">Reference proteome</keyword>
<evidence type="ECO:0008006" key="3">
    <source>
        <dbReference type="Google" id="ProtNLM"/>
    </source>
</evidence>
<protein>
    <recommendedName>
        <fullName evidence="3">YokE-like PH domain-containing protein</fullName>
    </recommendedName>
</protein>
<sequence length="105" mass="12110">MEINLDHPVYTVHGLMKNIQPQGIPGTLCLLEDAIYFEADGFLKGSEIKNNFHFDKIKSVKFGLSLNPFRIVITEKDGENWIFDYVPRAEGKKFVELYNDIKECN</sequence>
<gene>
    <name evidence="1" type="ORF">Q4528_05380</name>
</gene>
<dbReference type="RefSeq" id="WP_046467283.1">
    <property type="nucleotide sequence ID" value="NZ_JAUOQO010000004.1"/>
</dbReference>
<dbReference type="EMBL" id="JAUOQO010000004">
    <property type="protein sequence ID" value="MDO6573588.1"/>
    <property type="molecule type" value="Genomic_DNA"/>
</dbReference>
<evidence type="ECO:0000313" key="1">
    <source>
        <dbReference type="EMBL" id="MDO6573588.1"/>
    </source>
</evidence>
<proteinExistence type="predicted"/>
<evidence type="ECO:0000313" key="2">
    <source>
        <dbReference type="Proteomes" id="UP001170310"/>
    </source>
</evidence>
<dbReference type="AlphaFoldDB" id="A0AAW7YQC6"/>
<reference evidence="1" key="1">
    <citation type="submission" date="2023-07" db="EMBL/GenBank/DDBJ databases">
        <title>Genome content predicts the carbon catabolic preferences of heterotrophic bacteria.</title>
        <authorList>
            <person name="Gralka M."/>
        </authorList>
    </citation>
    <scope>NUCLEOTIDE SEQUENCE</scope>
    <source>
        <strain evidence="1">E2R20</strain>
    </source>
</reference>
<name>A0AAW7YQC6_9STAP</name>
<dbReference type="Proteomes" id="UP001170310">
    <property type="component" value="Unassembled WGS sequence"/>
</dbReference>
<organism evidence="1 2">
    <name type="scientific">Staphylococcus pasteuri_A</name>
    <dbReference type="NCBI Taxonomy" id="3062664"/>
    <lineage>
        <taxon>Bacteria</taxon>
        <taxon>Bacillati</taxon>
        <taxon>Bacillota</taxon>
        <taxon>Bacilli</taxon>
        <taxon>Bacillales</taxon>
        <taxon>Staphylococcaceae</taxon>
        <taxon>Staphylococcus</taxon>
    </lineage>
</organism>